<dbReference type="SMART" id="SM00028">
    <property type="entry name" value="TPR"/>
    <property type="match status" value="3"/>
</dbReference>
<dbReference type="KEGG" id="dax:FDQ92_08080"/>
<dbReference type="Pfam" id="PF14020">
    <property type="entry name" value="DUF4236"/>
    <property type="match status" value="1"/>
</dbReference>
<gene>
    <name evidence="2" type="ORF">FDQ92_08080</name>
</gene>
<dbReference type="Gene3D" id="1.25.40.10">
    <property type="entry name" value="Tetratricopeptide repeat domain"/>
    <property type="match status" value="1"/>
</dbReference>
<dbReference type="SUPFAM" id="SSF48452">
    <property type="entry name" value="TPR-like"/>
    <property type="match status" value="1"/>
</dbReference>
<reference evidence="2 3" key="1">
    <citation type="submission" date="2019-05" db="EMBL/GenBank/DDBJ databases">
        <title>The Complete Genome Sequence of the n-alkane-degrading Desulfoglaeba alkanexedens ALDC reveals multiple alkylsuccinate synthase gene clusters.</title>
        <authorList>
            <person name="Callaghan A.V."/>
            <person name="Davidova I.A."/>
            <person name="Duncan K.E."/>
            <person name="Morris B."/>
            <person name="McInerney M.J."/>
        </authorList>
    </citation>
    <scope>NUCLEOTIDE SEQUENCE [LARGE SCALE GENOMIC DNA]</scope>
    <source>
        <strain evidence="2 3">ALDC</strain>
    </source>
</reference>
<dbReference type="AlphaFoldDB" id="A0A4P8L2I6"/>
<dbReference type="Proteomes" id="UP000298602">
    <property type="component" value="Chromosome"/>
</dbReference>
<evidence type="ECO:0000313" key="2">
    <source>
        <dbReference type="EMBL" id="QCQ22126.1"/>
    </source>
</evidence>
<dbReference type="InterPro" id="IPR019734">
    <property type="entry name" value="TPR_rpt"/>
</dbReference>
<accession>A0A4P8L2I6</accession>
<organism evidence="2 3">
    <name type="scientific">Desulfoglaeba alkanexedens ALDC</name>
    <dbReference type="NCBI Taxonomy" id="980445"/>
    <lineage>
        <taxon>Bacteria</taxon>
        <taxon>Pseudomonadati</taxon>
        <taxon>Thermodesulfobacteriota</taxon>
        <taxon>Syntrophobacteria</taxon>
        <taxon>Syntrophobacterales</taxon>
        <taxon>Syntrophobacteraceae</taxon>
        <taxon>Desulfoglaeba</taxon>
    </lineage>
</organism>
<dbReference type="Pfam" id="PF13428">
    <property type="entry name" value="TPR_14"/>
    <property type="match status" value="1"/>
</dbReference>
<dbReference type="Pfam" id="PF13174">
    <property type="entry name" value="TPR_6"/>
    <property type="match status" value="1"/>
</dbReference>
<feature type="domain" description="DUF4236" evidence="1">
    <location>
        <begin position="3"/>
        <end position="56"/>
    </location>
</feature>
<sequence length="346" mass="38368">MAFRFWRRIRIAPGVTLNLSKSGGSLSFGPRGAKFTIGPRGKRATVGIPGTGLFYTTTLPNGRSSGRRSASYSAPAVPTVRPEDRLTLGFFKRLITPDDEEALVDGCLELVLGNETKALEHLEKALHLADGAYLAGFVALKQERLEKAATYLATAAEKHSRLGRYFSKYGISARLSLPITDEVFAHVGPDLRGVLLGLVEVYERQKRWKDAIACLERLHQLEPDDVLVKVSLAELLLTARPGNEKLLQRIVRLTQGIENETPVHTALLLYKARALRGLGLLIAARDTLTGALRRKKGRSEELLRALRYERALVYEALGKPRRARAEFEKLYAEDPDYEDVAARLGL</sequence>
<keyword evidence="3" id="KW-1185">Reference proteome</keyword>
<reference evidence="2 3" key="2">
    <citation type="submission" date="2019-05" db="EMBL/GenBank/DDBJ databases">
        <authorList>
            <person name="Suflita J.M."/>
            <person name="Marks C.R."/>
        </authorList>
    </citation>
    <scope>NUCLEOTIDE SEQUENCE [LARGE SCALE GENOMIC DNA]</scope>
    <source>
        <strain evidence="2 3">ALDC</strain>
    </source>
</reference>
<dbReference type="RefSeq" id="WP_137424095.1">
    <property type="nucleotide sequence ID" value="NZ_CP040098.1"/>
</dbReference>
<dbReference type="OrthoDB" id="983149at2"/>
<evidence type="ECO:0000313" key="3">
    <source>
        <dbReference type="Proteomes" id="UP000298602"/>
    </source>
</evidence>
<dbReference type="InterPro" id="IPR011990">
    <property type="entry name" value="TPR-like_helical_dom_sf"/>
</dbReference>
<name>A0A4P8L2I6_9BACT</name>
<protein>
    <submittedName>
        <fullName evidence="2">DUF4236 domain-containing protein</fullName>
    </submittedName>
</protein>
<proteinExistence type="predicted"/>
<dbReference type="EMBL" id="CP040098">
    <property type="protein sequence ID" value="QCQ22126.1"/>
    <property type="molecule type" value="Genomic_DNA"/>
</dbReference>
<dbReference type="InterPro" id="IPR025330">
    <property type="entry name" value="DUF4236"/>
</dbReference>
<evidence type="ECO:0000259" key="1">
    <source>
        <dbReference type="Pfam" id="PF14020"/>
    </source>
</evidence>